<keyword evidence="5" id="KW-1003">Cell membrane</keyword>
<comment type="subcellular location">
    <subcellularLocation>
        <location evidence="5">Cell membrane</location>
        <topology evidence="5">Multi-pass membrane protein</topology>
    </subcellularLocation>
</comment>
<keyword evidence="3 5" id="KW-0745">Spermidine biosynthesis</keyword>
<feature type="transmembrane region" description="Helical" evidence="5">
    <location>
        <begin position="146"/>
        <end position="169"/>
    </location>
</feature>
<dbReference type="EMBL" id="JBHRTI010000004">
    <property type="protein sequence ID" value="MFC3147586.1"/>
    <property type="molecule type" value="Genomic_DNA"/>
</dbReference>
<dbReference type="Proteomes" id="UP001595556">
    <property type="component" value="Unassembled WGS sequence"/>
</dbReference>
<evidence type="ECO:0000256" key="4">
    <source>
        <dbReference type="ARBA" id="ARBA00023115"/>
    </source>
</evidence>
<dbReference type="PROSITE" id="PS51006">
    <property type="entry name" value="PABS_2"/>
    <property type="match status" value="1"/>
</dbReference>
<accession>A0ABV7H4V6</accession>
<keyword evidence="2 5" id="KW-0808">Transferase</keyword>
<evidence type="ECO:0000256" key="1">
    <source>
        <dbReference type="ARBA" id="ARBA00007867"/>
    </source>
</evidence>
<dbReference type="Gene3D" id="3.40.50.150">
    <property type="entry name" value="Vaccinia Virus protein VP39"/>
    <property type="match status" value="1"/>
</dbReference>
<sequence>MSADSSADEHATRQRGVALALLASVFVVAICGLAYELLAAALASYVLGDSILQFSTVIGTYLFAMGIGSAMSRFLDREIENFIRIEILIAVFGGAATAGLSLLFAFAPDSFRVALYLTVALLGILTGLEIPLVMRILSERLSLKDLVSHVLTFDYLGALAVSVAFPLVVVPQMGLIRGAFFFGLINALVGVGCVWLFRKELRNIGLWWLGAFAATAFCAAGLVGSNWLSTRTEQLMYGNDIIHVESTLYQRIMITRHRDDVRLYLNGNLQFSSRDEYRYHEALVHPVMSALPGAKRVLVLGGGDGLAAREILRYPNVEQITLVDLDPRMTELFRDHPFLSTLNDGALKSPKVRVINEDAFVWLDTSKEMFDAIIIDLPDPSNFSLGKLYTVTFYEAVARHLSQSGFVAVQATSPLHARKAFWTIVTTLEAAGLATAPYHAPVPSFGEWGFVIGGHRRYAPPSSVPAGLKFLTAERVPDLFNFPADMDRVAAEVNRLDTQVLVRTFEAEWRRAAR</sequence>
<comment type="caution">
    <text evidence="8">The sequence shown here is derived from an EMBL/GenBank/DDBJ whole genome shotgun (WGS) entry which is preliminary data.</text>
</comment>
<feature type="transmembrane region" description="Helical" evidence="5">
    <location>
        <begin position="175"/>
        <end position="197"/>
    </location>
</feature>
<evidence type="ECO:0000256" key="2">
    <source>
        <dbReference type="ARBA" id="ARBA00022679"/>
    </source>
</evidence>
<proteinExistence type="inferred from homology"/>
<keyword evidence="4 5" id="KW-0620">Polyamine biosynthesis</keyword>
<dbReference type="InterPro" id="IPR030374">
    <property type="entry name" value="PABS"/>
</dbReference>
<dbReference type="SUPFAM" id="SSF53335">
    <property type="entry name" value="S-adenosyl-L-methionine-dependent methyltransferases"/>
    <property type="match status" value="1"/>
</dbReference>
<feature type="binding site" evidence="5">
    <location>
        <position position="280"/>
    </location>
    <ligand>
        <name>spermidine</name>
        <dbReference type="ChEBI" id="CHEBI:57834"/>
    </ligand>
</feature>
<dbReference type="EC" id="2.5.1.16" evidence="5"/>
<comment type="similarity">
    <text evidence="1 5">Belongs to the spermidine/spermine synthase family.</text>
</comment>
<evidence type="ECO:0000256" key="5">
    <source>
        <dbReference type="HAMAP-Rule" id="MF_00198"/>
    </source>
</evidence>
<dbReference type="PANTHER" id="PTHR43317">
    <property type="entry name" value="THERMOSPERMINE SYNTHASE ACAULIS5"/>
    <property type="match status" value="1"/>
</dbReference>
<feature type="binding site" evidence="5">
    <location>
        <position position="250"/>
    </location>
    <ligand>
        <name>S-methyl-5'-thioadenosine</name>
        <dbReference type="ChEBI" id="CHEBI:17509"/>
    </ligand>
</feature>
<dbReference type="InterPro" id="IPR036259">
    <property type="entry name" value="MFS_trans_sf"/>
</dbReference>
<dbReference type="HAMAP" id="MF_00198">
    <property type="entry name" value="Spermidine_synth"/>
    <property type="match status" value="1"/>
</dbReference>
<dbReference type="RefSeq" id="WP_377304232.1">
    <property type="nucleotide sequence ID" value="NZ_CP180191.1"/>
</dbReference>
<feature type="binding site" evidence="5">
    <location>
        <begin position="358"/>
        <end position="359"/>
    </location>
    <ligand>
        <name>S-methyl-5'-thioadenosine</name>
        <dbReference type="ChEBI" id="CHEBI:17509"/>
    </ligand>
</feature>
<dbReference type="InterPro" id="IPR001045">
    <property type="entry name" value="Spermi_synthase"/>
</dbReference>
<dbReference type="PROSITE" id="PS01330">
    <property type="entry name" value="PABS_1"/>
    <property type="match status" value="1"/>
</dbReference>
<feature type="binding site" evidence="5">
    <location>
        <position position="304"/>
    </location>
    <ligand>
        <name>spermidine</name>
        <dbReference type="ChEBI" id="CHEBI:57834"/>
    </ligand>
</feature>
<evidence type="ECO:0000313" key="8">
    <source>
        <dbReference type="EMBL" id="MFC3147586.1"/>
    </source>
</evidence>
<evidence type="ECO:0000256" key="6">
    <source>
        <dbReference type="PROSITE-ProRule" id="PRU00354"/>
    </source>
</evidence>
<organism evidence="8 9">
    <name type="scientific">Piscinibacterium candidicorallinum</name>
    <dbReference type="NCBI Taxonomy" id="1793872"/>
    <lineage>
        <taxon>Bacteria</taxon>
        <taxon>Pseudomonadati</taxon>
        <taxon>Pseudomonadota</taxon>
        <taxon>Betaproteobacteria</taxon>
        <taxon>Burkholderiales</taxon>
        <taxon>Piscinibacterium</taxon>
    </lineage>
</organism>
<dbReference type="InterPro" id="IPR030373">
    <property type="entry name" value="PABS_CS"/>
</dbReference>
<comment type="pathway">
    <text evidence="5">Amine and polyamine biosynthesis; spermidine biosynthesis; spermidine from putrescine: step 1/1.</text>
</comment>
<gene>
    <name evidence="5" type="primary">speE</name>
    <name evidence="8" type="ORF">ACFOEN_08025</name>
</gene>
<dbReference type="CDD" id="cd02440">
    <property type="entry name" value="AdoMet_MTases"/>
    <property type="match status" value="1"/>
</dbReference>
<dbReference type="NCBIfam" id="NF002956">
    <property type="entry name" value="PRK03612.1"/>
    <property type="match status" value="1"/>
</dbReference>
<feature type="transmembrane region" description="Helical" evidence="5">
    <location>
        <begin position="87"/>
        <end position="107"/>
    </location>
</feature>
<dbReference type="SUPFAM" id="SSF103473">
    <property type="entry name" value="MFS general substrate transporter"/>
    <property type="match status" value="1"/>
</dbReference>
<evidence type="ECO:0000313" key="9">
    <source>
        <dbReference type="Proteomes" id="UP001595556"/>
    </source>
</evidence>
<dbReference type="InterPro" id="IPR029063">
    <property type="entry name" value="SAM-dependent_MTases_sf"/>
</dbReference>
<name>A0ABV7H4V6_9BURK</name>
<feature type="transmembrane region" description="Helical" evidence="5">
    <location>
        <begin position="51"/>
        <end position="75"/>
    </location>
</feature>
<feature type="transmembrane region" description="Helical" evidence="5">
    <location>
        <begin position="204"/>
        <end position="228"/>
    </location>
</feature>
<feature type="domain" description="PABS" evidence="7">
    <location>
        <begin position="225"/>
        <end position="455"/>
    </location>
</feature>
<keyword evidence="9" id="KW-1185">Reference proteome</keyword>
<feature type="transmembrane region" description="Helical" evidence="5">
    <location>
        <begin position="113"/>
        <end position="134"/>
    </location>
</feature>
<comment type="caution">
    <text evidence="5">Lacks conserved residue(s) required for the propagation of feature annotation.</text>
</comment>
<dbReference type="GO" id="GO:0004766">
    <property type="term" value="F:spermidine synthase activity"/>
    <property type="evidence" value="ECO:0007669"/>
    <property type="project" value="UniProtKB-EC"/>
</dbReference>
<comment type="subunit">
    <text evidence="5">Homodimer or homotetramer.</text>
</comment>
<keyword evidence="5" id="KW-0472">Membrane</keyword>
<evidence type="ECO:0000256" key="3">
    <source>
        <dbReference type="ARBA" id="ARBA00023066"/>
    </source>
</evidence>
<keyword evidence="5" id="KW-1133">Transmembrane helix</keyword>
<dbReference type="Pfam" id="PF01564">
    <property type="entry name" value="Spermine_synth"/>
    <property type="match status" value="1"/>
</dbReference>
<dbReference type="PANTHER" id="PTHR43317:SF1">
    <property type="entry name" value="THERMOSPERMINE SYNTHASE ACAULIS5"/>
    <property type="match status" value="1"/>
</dbReference>
<feature type="active site" description="Proton acceptor" evidence="5 6">
    <location>
        <position position="376"/>
    </location>
</feature>
<evidence type="ECO:0000259" key="7">
    <source>
        <dbReference type="PROSITE" id="PS51006"/>
    </source>
</evidence>
<protein>
    <recommendedName>
        <fullName evidence="5">Polyamine aminopropyltransferase</fullName>
    </recommendedName>
    <alternativeName>
        <fullName evidence="5">Putrescine aminopropyltransferase</fullName>
        <shortName evidence="5">PAPT</shortName>
    </alternativeName>
    <alternativeName>
        <fullName evidence="5">Spermidine synthase</fullName>
        <shortName evidence="5">SPDS</shortName>
        <shortName evidence="5">SPDSY</shortName>
        <ecNumber evidence="5">2.5.1.16</ecNumber>
    </alternativeName>
</protein>
<reference evidence="9" key="1">
    <citation type="journal article" date="2019" name="Int. J. Syst. Evol. Microbiol.">
        <title>The Global Catalogue of Microorganisms (GCM) 10K type strain sequencing project: providing services to taxonomists for standard genome sequencing and annotation.</title>
        <authorList>
            <consortium name="The Broad Institute Genomics Platform"/>
            <consortium name="The Broad Institute Genome Sequencing Center for Infectious Disease"/>
            <person name="Wu L."/>
            <person name="Ma J."/>
        </authorList>
    </citation>
    <scope>NUCLEOTIDE SEQUENCE [LARGE SCALE GENOMIC DNA]</scope>
    <source>
        <strain evidence="9">KCTC 52168</strain>
    </source>
</reference>
<feature type="binding site" evidence="5">
    <location>
        <position position="324"/>
    </location>
    <ligand>
        <name>S-methyl-5'-thioadenosine</name>
        <dbReference type="ChEBI" id="CHEBI:17509"/>
    </ligand>
</feature>
<feature type="transmembrane region" description="Helical" evidence="5">
    <location>
        <begin position="21"/>
        <end position="45"/>
    </location>
</feature>
<comment type="catalytic activity">
    <reaction evidence="5">
        <text>S-adenosyl 3-(methylsulfanyl)propylamine + putrescine = S-methyl-5'-thioadenosine + spermidine + H(+)</text>
        <dbReference type="Rhea" id="RHEA:12721"/>
        <dbReference type="ChEBI" id="CHEBI:15378"/>
        <dbReference type="ChEBI" id="CHEBI:17509"/>
        <dbReference type="ChEBI" id="CHEBI:57443"/>
        <dbReference type="ChEBI" id="CHEBI:57834"/>
        <dbReference type="ChEBI" id="CHEBI:326268"/>
        <dbReference type="EC" id="2.5.1.16"/>
    </reaction>
</comment>
<comment type="function">
    <text evidence="5">Catalyzes the irreversible transfer of a propylamine group from the amino donor S-adenosylmethioninamine (decarboxy-AdoMet) to putrescine (1,4-diaminobutane) to yield spermidine.</text>
</comment>
<keyword evidence="5" id="KW-0812">Transmembrane</keyword>